<comment type="caution">
    <text evidence="1">The sequence shown here is derived from an EMBL/GenBank/DDBJ whole genome shotgun (WGS) entry which is preliminary data.</text>
</comment>
<reference evidence="1" key="2">
    <citation type="journal article" date="2021" name="Data Brief">
        <title>Draft genome sequence data of the facultative, thermophilic, xylanolytic bacterium Paenibacillus sp. strain DA-C8.</title>
        <authorList>
            <person name="Chhe C."/>
            <person name="Uke A."/>
            <person name="Baramee S."/>
            <person name="Ungkulpasvich U."/>
            <person name="Tachaapaikoon C."/>
            <person name="Pason P."/>
            <person name="Waeonukul R."/>
            <person name="Ratanakhanokchai K."/>
            <person name="Kosugi A."/>
        </authorList>
    </citation>
    <scope>NUCLEOTIDE SEQUENCE</scope>
    <source>
        <strain evidence="1">DA-C8</strain>
    </source>
</reference>
<dbReference type="RefSeq" id="WP_200965479.1">
    <property type="nucleotide sequence ID" value="NZ_BMAQ01000003.1"/>
</dbReference>
<keyword evidence="2" id="KW-1185">Reference proteome</keyword>
<gene>
    <name evidence="1" type="ORF">PRECH8_04950</name>
</gene>
<reference evidence="1" key="1">
    <citation type="submission" date="2020-08" db="EMBL/GenBank/DDBJ databases">
        <authorList>
            <person name="Uke A."/>
            <person name="Chhe C."/>
            <person name="Baramee S."/>
            <person name="Kosugi A."/>
        </authorList>
    </citation>
    <scope>NUCLEOTIDE SEQUENCE</scope>
    <source>
        <strain evidence="1">DA-C8</strain>
    </source>
</reference>
<dbReference type="Proteomes" id="UP000654993">
    <property type="component" value="Unassembled WGS sequence"/>
</dbReference>
<evidence type="ECO:0000313" key="2">
    <source>
        <dbReference type="Proteomes" id="UP000654993"/>
    </source>
</evidence>
<dbReference type="AlphaFoldDB" id="A0A916QCU3"/>
<dbReference type="EMBL" id="BMAQ01000003">
    <property type="protein sequence ID" value="GFR37199.1"/>
    <property type="molecule type" value="Genomic_DNA"/>
</dbReference>
<protein>
    <submittedName>
        <fullName evidence="1">Uncharacterized protein</fullName>
    </submittedName>
</protein>
<organism evidence="1 2">
    <name type="scientific">Insulibacter thermoxylanivorax</name>
    <dbReference type="NCBI Taxonomy" id="2749268"/>
    <lineage>
        <taxon>Bacteria</taxon>
        <taxon>Bacillati</taxon>
        <taxon>Bacillota</taxon>
        <taxon>Bacilli</taxon>
        <taxon>Bacillales</taxon>
        <taxon>Paenibacillaceae</taxon>
        <taxon>Insulibacter</taxon>
    </lineage>
</organism>
<proteinExistence type="predicted"/>
<sequence>MDTKDRNKLLLKLMLVLVRDRQAMQGRIRSVGYTREYGQLPPDLGVYTLGQLEVEEIVSLAESIGVRSILPLGAKSEIYLNDVGYALYNFAKDSPMLIDGLTRAGAVKVCREAGIGIEELDQMIAEYWRLREQGRIGESAANSDQASPFRGYRHLLQPLLIYYMFNGSEHGESLFPAECVIAYEDPLNTNTWTVYEPEETIDVIWDQLVFSVREGTRDTAERGEETGEAAAEAERLWAGGGAASGLKHPALYVWVKS</sequence>
<name>A0A916QCU3_9BACL</name>
<evidence type="ECO:0000313" key="1">
    <source>
        <dbReference type="EMBL" id="GFR37199.1"/>
    </source>
</evidence>
<accession>A0A916QCU3</accession>